<accession>A0ABT9MJ48</accession>
<dbReference type="EMBL" id="JAURUR010000040">
    <property type="protein sequence ID" value="MDP9766620.1"/>
    <property type="molecule type" value="Genomic_DNA"/>
</dbReference>
<evidence type="ECO:0000313" key="2">
    <source>
        <dbReference type="Proteomes" id="UP001232163"/>
    </source>
</evidence>
<organism evidence="1 2">
    <name type="scientific">Deinococcus enclensis</name>
    <dbReference type="NCBI Taxonomy" id="1049582"/>
    <lineage>
        <taxon>Bacteria</taxon>
        <taxon>Thermotogati</taxon>
        <taxon>Deinococcota</taxon>
        <taxon>Deinococci</taxon>
        <taxon>Deinococcales</taxon>
        <taxon>Deinococcaceae</taxon>
        <taxon>Deinococcus</taxon>
    </lineage>
</organism>
<name>A0ABT9MJ48_9DEIO</name>
<evidence type="ECO:0000313" key="1">
    <source>
        <dbReference type="EMBL" id="MDP9766620.1"/>
    </source>
</evidence>
<gene>
    <name evidence="1" type="ORF">QO006_004088</name>
</gene>
<keyword evidence="2" id="KW-1185">Reference proteome</keyword>
<protein>
    <submittedName>
        <fullName evidence="1">Uncharacterized protein</fullName>
    </submittedName>
</protein>
<proteinExistence type="predicted"/>
<reference evidence="1 2" key="1">
    <citation type="submission" date="2023-07" db="EMBL/GenBank/DDBJ databases">
        <title>Genomic Encyclopedia of Type Strains, Phase IV (KMG-IV): sequencing the most valuable type-strain genomes for metagenomic binning, comparative biology and taxonomic classification.</title>
        <authorList>
            <person name="Goeker M."/>
        </authorList>
    </citation>
    <scope>NUCLEOTIDE SEQUENCE [LARGE SCALE GENOMIC DNA]</scope>
    <source>
        <strain evidence="1 2">NIO-1023</strain>
    </source>
</reference>
<dbReference type="Proteomes" id="UP001232163">
    <property type="component" value="Unassembled WGS sequence"/>
</dbReference>
<comment type="caution">
    <text evidence="1">The sequence shown here is derived from an EMBL/GenBank/DDBJ whole genome shotgun (WGS) entry which is preliminary data.</text>
</comment>
<sequence length="87" mass="9815">MPRRWTRNRPVIATSQEVVTAEACACGGRQDCTQAAEDRFRAWNAGKHRCDEALAQLFRPTYRLLTGLVANVSDPLAYLLYCPGMRE</sequence>